<feature type="domain" description="Endoribonuclease YicC-like N-terminal" evidence="6">
    <location>
        <begin position="3"/>
        <end position="153"/>
    </location>
</feature>
<dbReference type="PANTHER" id="PTHR30636">
    <property type="entry name" value="UPF0701 PROTEIN YICC"/>
    <property type="match status" value="1"/>
</dbReference>
<protein>
    <submittedName>
        <fullName evidence="8">YicC family protein</fullName>
    </submittedName>
</protein>
<dbReference type="OrthoDB" id="9771229at2"/>
<evidence type="ECO:0000256" key="1">
    <source>
        <dbReference type="ARBA" id="ARBA00001968"/>
    </source>
</evidence>
<dbReference type="NCBIfam" id="TIGR00255">
    <property type="entry name" value="YicC/YloC family endoribonuclease"/>
    <property type="match status" value="1"/>
</dbReference>
<name>A0A5C8ZBZ4_9GAMM</name>
<evidence type="ECO:0000256" key="5">
    <source>
        <dbReference type="ARBA" id="ARBA00035648"/>
    </source>
</evidence>
<keyword evidence="2" id="KW-0540">Nuclease</keyword>
<keyword evidence="3" id="KW-0255">Endonuclease</keyword>
<evidence type="ECO:0000313" key="8">
    <source>
        <dbReference type="EMBL" id="TXR54809.1"/>
    </source>
</evidence>
<dbReference type="GO" id="GO:0004521">
    <property type="term" value="F:RNA endonuclease activity"/>
    <property type="evidence" value="ECO:0007669"/>
    <property type="project" value="InterPro"/>
</dbReference>
<dbReference type="InterPro" id="IPR005229">
    <property type="entry name" value="YicC/YloC-like"/>
</dbReference>
<dbReference type="Proteomes" id="UP000321764">
    <property type="component" value="Unassembled WGS sequence"/>
</dbReference>
<sequence length="287" mass="32508">MTYSMTAFARKEQSFDFGTLSVEIKSVNQRYLEPSFRLPETLRPIEMKLRELLKKQVKRGKLEVNAKFYANNDEQSLGVDSARLAAVTGALQTLSESVDNAAPINLVELLQYPGILISNEIDTEQVQAEMTKLFSNALDDFLAGREREGAVLAQAIEDRLVDIADIVQAIRLEVPEWVQSFRNNLKEKAFNLGVELNPERLEQEVVLLAQKADVAEELDRLDGHVKECRTILKQKGAVGRKLDFLMQEFNREANTLGSKSTKESITRNAVQLKVLIEQMREQVQNIE</sequence>
<gene>
    <name evidence="8" type="ORF">FME95_09825</name>
</gene>
<keyword evidence="4" id="KW-0378">Hydrolase</keyword>
<evidence type="ECO:0000256" key="2">
    <source>
        <dbReference type="ARBA" id="ARBA00022722"/>
    </source>
</evidence>
<dbReference type="EMBL" id="VKAD01000001">
    <property type="protein sequence ID" value="TXR54809.1"/>
    <property type="molecule type" value="Genomic_DNA"/>
</dbReference>
<comment type="cofactor">
    <cofactor evidence="1">
        <name>a divalent metal cation</name>
        <dbReference type="ChEBI" id="CHEBI:60240"/>
    </cofactor>
</comment>
<evidence type="ECO:0000259" key="6">
    <source>
        <dbReference type="Pfam" id="PF03755"/>
    </source>
</evidence>
<dbReference type="RefSeq" id="WP_147714208.1">
    <property type="nucleotide sequence ID" value="NZ_VKAD01000001.1"/>
</dbReference>
<accession>A0A5C8ZBZ4</accession>
<comment type="caution">
    <text evidence="8">The sequence shown here is derived from an EMBL/GenBank/DDBJ whole genome shotgun (WGS) entry which is preliminary data.</text>
</comment>
<comment type="similarity">
    <text evidence="5">Belongs to the YicC/YloC family.</text>
</comment>
<dbReference type="InterPro" id="IPR013527">
    <property type="entry name" value="YicC-like_N"/>
</dbReference>
<keyword evidence="9" id="KW-1185">Reference proteome</keyword>
<dbReference type="Pfam" id="PF08340">
    <property type="entry name" value="YicC-like_C"/>
    <property type="match status" value="1"/>
</dbReference>
<dbReference type="PANTHER" id="PTHR30636:SF3">
    <property type="entry name" value="UPF0701 PROTEIN YICC"/>
    <property type="match status" value="1"/>
</dbReference>
<dbReference type="GO" id="GO:0016787">
    <property type="term" value="F:hydrolase activity"/>
    <property type="evidence" value="ECO:0007669"/>
    <property type="project" value="UniProtKB-KW"/>
</dbReference>
<organism evidence="8 9">
    <name type="scientific">Reinekea thalattae</name>
    <dbReference type="NCBI Taxonomy" id="2593301"/>
    <lineage>
        <taxon>Bacteria</taxon>
        <taxon>Pseudomonadati</taxon>
        <taxon>Pseudomonadota</taxon>
        <taxon>Gammaproteobacteria</taxon>
        <taxon>Oceanospirillales</taxon>
        <taxon>Saccharospirillaceae</taxon>
        <taxon>Reinekea</taxon>
    </lineage>
</organism>
<dbReference type="Pfam" id="PF03755">
    <property type="entry name" value="YicC-like_N"/>
    <property type="match status" value="1"/>
</dbReference>
<evidence type="ECO:0000256" key="3">
    <source>
        <dbReference type="ARBA" id="ARBA00022759"/>
    </source>
</evidence>
<evidence type="ECO:0000256" key="4">
    <source>
        <dbReference type="ARBA" id="ARBA00022801"/>
    </source>
</evidence>
<feature type="domain" description="Endoribonuclease YicC-like C-terminal" evidence="7">
    <location>
        <begin position="173"/>
        <end position="287"/>
    </location>
</feature>
<evidence type="ECO:0000259" key="7">
    <source>
        <dbReference type="Pfam" id="PF08340"/>
    </source>
</evidence>
<dbReference type="AlphaFoldDB" id="A0A5C8ZBZ4"/>
<proteinExistence type="inferred from homology"/>
<evidence type="ECO:0000313" key="9">
    <source>
        <dbReference type="Proteomes" id="UP000321764"/>
    </source>
</evidence>
<dbReference type="InterPro" id="IPR013551">
    <property type="entry name" value="YicC-like_C"/>
</dbReference>
<reference evidence="8 9" key="1">
    <citation type="submission" date="2019-07" db="EMBL/GenBank/DDBJ databases">
        <title>Reinekea sp. strain SSH23 genome sequencing and assembly.</title>
        <authorList>
            <person name="Kim I."/>
        </authorList>
    </citation>
    <scope>NUCLEOTIDE SEQUENCE [LARGE SCALE GENOMIC DNA]</scope>
    <source>
        <strain evidence="8 9">SSH23</strain>
    </source>
</reference>